<accession>A0A420ED63</accession>
<dbReference type="InterPro" id="IPR051685">
    <property type="entry name" value="Ycf3/AcsC/BcsC/TPR_MFPF"/>
</dbReference>
<evidence type="ECO:0000256" key="2">
    <source>
        <dbReference type="ARBA" id="ARBA00022803"/>
    </source>
</evidence>
<dbReference type="RefSeq" id="WP_120354673.1">
    <property type="nucleotide sequence ID" value="NZ_RAQO01000005.1"/>
</dbReference>
<dbReference type="NCBIfam" id="TIGR02917">
    <property type="entry name" value="PEP_TPR_lipo"/>
    <property type="match status" value="1"/>
</dbReference>
<dbReference type="Pfam" id="PF14559">
    <property type="entry name" value="TPR_19"/>
    <property type="match status" value="4"/>
</dbReference>
<protein>
    <submittedName>
        <fullName evidence="5">PEP-CTERM system TPR-repeat protein PrsT</fullName>
    </submittedName>
</protein>
<evidence type="ECO:0000313" key="6">
    <source>
        <dbReference type="Proteomes" id="UP000286482"/>
    </source>
</evidence>
<sequence length="935" mass="106409">MFPKVFLYLVPLLFCFSSIAETNLPDYEKALIAYNNGDENEAFVLLKNALQEQDGNIPVKLLLAQVYFDAANFAAAEDQLTEALLLGADPNLVLPLLGSVLVIEAQPSKFYVYEEYASRLKDYSKFEWILFRAQIKNIDGDRVAAETELNKALQMYPTDPRALNSLAELYLGNRQIDRALDLANQSLVLSPKNEKTLYLLGLIAQVQKQHQSAYDYFEQGLKIDPQDPLILRGIAIESLELGKMEQAKDYLLRITEQTGQDPTALLLQGYLNIATGESVAGNAQLEQLLIDLKTESDGSYDADSLLFIQGAAAFAQGQNEQAQNYLQQYIKRNGKNPAALKLLSDVYVRQGFPGKVPELLTFNYETTIQDPQLLRQLFDSYLRIERVRSADPILNDFVKLYPDHEHTPILQAQMLRAKSEPIAALERLESVQNPNTLVLREYWHLKANLEIQLNSYTNAAASISYIESKESPNQDLYLLKAALATKMQQFELAEGFYKAIFEINPDNFSARFNYVILLQSEELWDKAVTELELLLLQEPENENALYLMARNNAESGQRLKAFDWLDRLFTHNYEHRRGRELQFRLFVQQQAWPEALESIKVLNQRYIHQNEYLQQYVQVLLQLEQSEDAVSALELLSSLNNDDALALADIARLQIQAGFPEMALSSMNRALELQPQQSELAILRARLLFEIGRESELSEQMDQLLVNYPNNTQLKLLQGDMALSGDDNEAAMAFWKDAVIIEADEPDAYLRIYQLGQQGNEGAWGLLESLLVDNQNLPWKTRLLADMYLQQNKLEQSLEAYEYLLQKWPNLKNDASILNNLANLYALNDLNKAIETALKAVQINAKSAANVDTLGWLLTQNQQYSQALPHLRNAFALDSGNHEIRYHLAYTLFKLERFTEAKRELEAIIRETPDSQIASQVNELLGQLNAQPVKN</sequence>
<dbReference type="PANTHER" id="PTHR44943">
    <property type="entry name" value="CELLULOSE SYNTHASE OPERON PROTEIN C"/>
    <property type="match status" value="1"/>
</dbReference>
<dbReference type="Pfam" id="PF13431">
    <property type="entry name" value="TPR_17"/>
    <property type="match status" value="1"/>
</dbReference>
<dbReference type="EMBL" id="RAQO01000005">
    <property type="protein sequence ID" value="RKF18594.1"/>
    <property type="molecule type" value="Genomic_DNA"/>
</dbReference>
<dbReference type="Proteomes" id="UP000286482">
    <property type="component" value="Unassembled WGS sequence"/>
</dbReference>
<name>A0A420ED63_9ALTE</name>
<evidence type="ECO:0000256" key="3">
    <source>
        <dbReference type="PROSITE-ProRule" id="PRU00339"/>
    </source>
</evidence>
<evidence type="ECO:0000313" key="5">
    <source>
        <dbReference type="EMBL" id="RKF18594.1"/>
    </source>
</evidence>
<organism evidence="5 6">
    <name type="scientific">Alginatibacterium sediminis</name>
    <dbReference type="NCBI Taxonomy" id="2164068"/>
    <lineage>
        <taxon>Bacteria</taxon>
        <taxon>Pseudomonadati</taxon>
        <taxon>Pseudomonadota</taxon>
        <taxon>Gammaproteobacteria</taxon>
        <taxon>Alteromonadales</taxon>
        <taxon>Alteromonadaceae</taxon>
        <taxon>Alginatibacterium</taxon>
    </lineage>
</organism>
<proteinExistence type="predicted"/>
<dbReference type="PROSITE" id="PS50005">
    <property type="entry name" value="TPR"/>
    <property type="match status" value="2"/>
</dbReference>
<feature type="chain" id="PRO_5019173374" evidence="4">
    <location>
        <begin position="21"/>
        <end position="935"/>
    </location>
</feature>
<dbReference type="PANTHER" id="PTHR44943:SF8">
    <property type="entry name" value="TPR REPEAT-CONTAINING PROTEIN MJ0263"/>
    <property type="match status" value="1"/>
</dbReference>
<evidence type="ECO:0000256" key="1">
    <source>
        <dbReference type="ARBA" id="ARBA00022737"/>
    </source>
</evidence>
<dbReference type="SUPFAM" id="SSF48452">
    <property type="entry name" value="TPR-like"/>
    <property type="match status" value="5"/>
</dbReference>
<keyword evidence="2 3" id="KW-0802">TPR repeat</keyword>
<dbReference type="InterPro" id="IPR014266">
    <property type="entry name" value="PEP-CTERM_TPR_PrsT"/>
</dbReference>
<keyword evidence="1" id="KW-0677">Repeat</keyword>
<keyword evidence="4" id="KW-0732">Signal</keyword>
<dbReference type="Gene3D" id="1.25.40.10">
    <property type="entry name" value="Tetratricopeptide repeat domain"/>
    <property type="match status" value="6"/>
</dbReference>
<feature type="repeat" description="TPR" evidence="3">
    <location>
        <begin position="160"/>
        <end position="193"/>
    </location>
</feature>
<keyword evidence="6" id="KW-1185">Reference proteome</keyword>
<comment type="caution">
    <text evidence="5">The sequence shown here is derived from an EMBL/GenBank/DDBJ whole genome shotgun (WGS) entry which is preliminary data.</text>
</comment>
<dbReference type="InterPro" id="IPR011990">
    <property type="entry name" value="TPR-like_helical_dom_sf"/>
</dbReference>
<dbReference type="OrthoDB" id="6110507at2"/>
<reference evidence="5 6" key="1">
    <citation type="submission" date="2018-09" db="EMBL/GenBank/DDBJ databases">
        <authorList>
            <person name="Wang Z."/>
        </authorList>
    </citation>
    <scope>NUCLEOTIDE SEQUENCE [LARGE SCALE GENOMIC DNA]</scope>
    <source>
        <strain evidence="5 6">ALS 81</strain>
    </source>
</reference>
<dbReference type="AlphaFoldDB" id="A0A420ED63"/>
<feature type="signal peptide" evidence="4">
    <location>
        <begin position="1"/>
        <end position="20"/>
    </location>
</feature>
<dbReference type="Pfam" id="PF13432">
    <property type="entry name" value="TPR_16"/>
    <property type="match status" value="2"/>
</dbReference>
<gene>
    <name evidence="5" type="primary">prsT</name>
    <name evidence="5" type="ORF">DBZ36_09315</name>
</gene>
<feature type="repeat" description="TPR" evidence="3">
    <location>
        <begin position="194"/>
        <end position="227"/>
    </location>
</feature>
<evidence type="ECO:0000256" key="4">
    <source>
        <dbReference type="SAM" id="SignalP"/>
    </source>
</evidence>
<dbReference type="SMART" id="SM00028">
    <property type="entry name" value="TPR"/>
    <property type="match status" value="12"/>
</dbReference>
<dbReference type="InterPro" id="IPR019734">
    <property type="entry name" value="TPR_rpt"/>
</dbReference>